<evidence type="ECO:0000313" key="1">
    <source>
        <dbReference type="EMBL" id="MFC0180946.1"/>
    </source>
</evidence>
<name>A0ABV6CFA4_9GAMM</name>
<dbReference type="Gene3D" id="1.10.4000.10">
    <property type="entry name" value="Flagellar transcriptional activator FlhD"/>
    <property type="match status" value="1"/>
</dbReference>
<dbReference type="EMBL" id="JBHLXE010000111">
    <property type="protein sequence ID" value="MFC0180946.1"/>
    <property type="molecule type" value="Genomic_DNA"/>
</dbReference>
<dbReference type="InterPro" id="IPR036194">
    <property type="entry name" value="FlhD_sf"/>
</dbReference>
<keyword evidence="2" id="KW-1185">Reference proteome</keyword>
<comment type="caution">
    <text evidence="1">The sequence shown here is derived from an EMBL/GenBank/DDBJ whole genome shotgun (WGS) entry which is preliminary data.</text>
</comment>
<dbReference type="Proteomes" id="UP001589758">
    <property type="component" value="Unassembled WGS sequence"/>
</dbReference>
<proteinExistence type="predicted"/>
<gene>
    <name evidence="1" type="ORF">ACFFIT_12775</name>
</gene>
<organism evidence="1 2">
    <name type="scientific">Thorsellia kenyensis</name>
    <dbReference type="NCBI Taxonomy" id="1549888"/>
    <lineage>
        <taxon>Bacteria</taxon>
        <taxon>Pseudomonadati</taxon>
        <taxon>Pseudomonadota</taxon>
        <taxon>Gammaproteobacteria</taxon>
        <taxon>Enterobacterales</taxon>
        <taxon>Thorselliaceae</taxon>
        <taxon>Thorsellia</taxon>
    </lineage>
</organism>
<protein>
    <submittedName>
        <fullName evidence="1">Uncharacterized protein</fullName>
    </submittedName>
</protein>
<reference evidence="1 2" key="1">
    <citation type="submission" date="2024-09" db="EMBL/GenBank/DDBJ databases">
        <authorList>
            <person name="Sun Q."/>
            <person name="Mori K."/>
        </authorList>
    </citation>
    <scope>NUCLEOTIDE SEQUENCE [LARGE SCALE GENOMIC DNA]</scope>
    <source>
        <strain evidence="1 2">CCM 8545</strain>
    </source>
</reference>
<sequence length="92" mass="10963">MYRNPHILKFNHHLLLSMKIVADSNLEECIIRFKLTREFATAIKNLSLLDWIQLLEQEDMIFISCDLDPKQVKRRLIHPDCSLFRLEQILGK</sequence>
<evidence type="ECO:0000313" key="2">
    <source>
        <dbReference type="Proteomes" id="UP001589758"/>
    </source>
</evidence>
<accession>A0ABV6CFA4</accession>
<dbReference type="RefSeq" id="WP_385878247.1">
    <property type="nucleotide sequence ID" value="NZ_JBHLXE010000111.1"/>
</dbReference>